<dbReference type="InterPro" id="IPR025489">
    <property type="entry name" value="DUF4381"/>
</dbReference>
<keyword evidence="1" id="KW-0812">Transmembrane</keyword>
<feature type="transmembrane region" description="Helical" evidence="1">
    <location>
        <begin position="32"/>
        <end position="53"/>
    </location>
</feature>
<keyword evidence="3" id="KW-1185">Reference proteome</keyword>
<accession>A0ABT1N6X3</accession>
<keyword evidence="1" id="KW-0472">Membrane</keyword>
<name>A0ABT1N6X3_9GAMM</name>
<protein>
    <submittedName>
        <fullName evidence="2">DUF4381 domain-containing protein</fullName>
    </submittedName>
</protein>
<gene>
    <name evidence="2" type="ORF">NHN17_13085</name>
</gene>
<keyword evidence="1" id="KW-1133">Transmembrane helix</keyword>
<comment type="caution">
    <text evidence="2">The sequence shown here is derived from an EMBL/GenBank/DDBJ whole genome shotgun (WGS) entry which is preliminary data.</text>
</comment>
<organism evidence="2 3">
    <name type="scientific">Photobacterium pectinilyticum</name>
    <dbReference type="NCBI Taxonomy" id="2906793"/>
    <lineage>
        <taxon>Bacteria</taxon>
        <taxon>Pseudomonadati</taxon>
        <taxon>Pseudomonadota</taxon>
        <taxon>Gammaproteobacteria</taxon>
        <taxon>Vibrionales</taxon>
        <taxon>Vibrionaceae</taxon>
        <taxon>Photobacterium</taxon>
    </lineage>
</organism>
<evidence type="ECO:0000313" key="2">
    <source>
        <dbReference type="EMBL" id="MCQ1058989.1"/>
    </source>
</evidence>
<dbReference type="RefSeq" id="WP_255043015.1">
    <property type="nucleotide sequence ID" value="NZ_JANEYT010000027.1"/>
</dbReference>
<reference evidence="2 3" key="1">
    <citation type="submission" date="2022-07" db="EMBL/GenBank/DDBJ databases">
        <title>Photobacterium pectinilyticum sp. nov., a marine bacterium isolated from surface seawater of Qingdao offshore.</title>
        <authorList>
            <person name="Wang X."/>
        </authorList>
    </citation>
    <scope>NUCLEOTIDE SEQUENCE [LARGE SCALE GENOMIC DNA]</scope>
    <source>
        <strain evidence="2 3">ZSDE20</strain>
    </source>
</reference>
<evidence type="ECO:0000313" key="3">
    <source>
        <dbReference type="Proteomes" id="UP001524460"/>
    </source>
</evidence>
<sequence length="188" mass="21975">MSIEHTPPSTYILRELNDVTVPDSISWVPQTIGWKVLLVVLIIVAAYLSYRWLLRWWCNRYRTEAIEALTHLSIEHHHFEDILFSILKMVLVYLDPANGKLFGRSFLQKIDELSDESTLFNDEIAQKWVQSLVNPSTVLDSREREILRQRAVLWAKTHQGNSQKFASVRSLFDKRSNERTGRGESRHV</sequence>
<dbReference type="Pfam" id="PF14316">
    <property type="entry name" value="DUF4381"/>
    <property type="match status" value="1"/>
</dbReference>
<proteinExistence type="predicted"/>
<dbReference type="EMBL" id="JANEYT010000027">
    <property type="protein sequence ID" value="MCQ1058989.1"/>
    <property type="molecule type" value="Genomic_DNA"/>
</dbReference>
<evidence type="ECO:0000256" key="1">
    <source>
        <dbReference type="SAM" id="Phobius"/>
    </source>
</evidence>
<dbReference type="Proteomes" id="UP001524460">
    <property type="component" value="Unassembled WGS sequence"/>
</dbReference>